<dbReference type="InterPro" id="IPR003593">
    <property type="entry name" value="AAA+_ATPase"/>
</dbReference>
<keyword evidence="1" id="KW-0813">Transport</keyword>
<dbReference type="PANTHER" id="PTHR24220">
    <property type="entry name" value="IMPORT ATP-BINDING PROTEIN"/>
    <property type="match status" value="1"/>
</dbReference>
<dbReference type="EMBL" id="JOKG01000007">
    <property type="protein sequence ID" value="KEQ11361.1"/>
    <property type="molecule type" value="Genomic_DNA"/>
</dbReference>
<feature type="domain" description="ABC transporter" evidence="4">
    <location>
        <begin position="2"/>
        <end position="218"/>
    </location>
</feature>
<dbReference type="InterPro" id="IPR003439">
    <property type="entry name" value="ABC_transporter-like_ATP-bd"/>
</dbReference>
<evidence type="ECO:0000313" key="6">
    <source>
        <dbReference type="Proteomes" id="UP000028006"/>
    </source>
</evidence>
<dbReference type="GO" id="GO:0016887">
    <property type="term" value="F:ATP hydrolysis activity"/>
    <property type="evidence" value="ECO:0007669"/>
    <property type="project" value="InterPro"/>
</dbReference>
<keyword evidence="3" id="KW-0067">ATP-binding</keyword>
<dbReference type="Pfam" id="PF00005">
    <property type="entry name" value="ABC_tran"/>
    <property type="match status" value="1"/>
</dbReference>
<dbReference type="SMART" id="SM00382">
    <property type="entry name" value="AAA"/>
    <property type="match status" value="1"/>
</dbReference>
<dbReference type="InterPro" id="IPR015856">
    <property type="entry name" value="ABC_transpr_CbiO/EcfA_su"/>
</dbReference>
<evidence type="ECO:0000259" key="4">
    <source>
        <dbReference type="PROSITE" id="PS50893"/>
    </source>
</evidence>
<gene>
    <name evidence="5" type="ORF">GZ77_24895</name>
</gene>
<dbReference type="InterPro" id="IPR017871">
    <property type="entry name" value="ABC_transporter-like_CS"/>
</dbReference>
<reference evidence="5 6" key="1">
    <citation type="submission" date="2014-06" db="EMBL/GenBank/DDBJ databases">
        <title>Whole Genome Sequences of Three Symbiotic Endozoicomonas Bacteria.</title>
        <authorList>
            <person name="Neave M.J."/>
            <person name="Apprill A."/>
            <person name="Voolstra C.R."/>
        </authorList>
    </citation>
    <scope>NUCLEOTIDE SEQUENCE [LARGE SCALE GENOMIC DNA]</scope>
    <source>
        <strain evidence="5 6">LMG 24815</strain>
    </source>
</reference>
<comment type="caution">
    <text evidence="5">The sequence shown here is derived from an EMBL/GenBank/DDBJ whole genome shotgun (WGS) entry which is preliminary data.</text>
</comment>
<dbReference type="PROSITE" id="PS50893">
    <property type="entry name" value="ABC_TRANSPORTER_2"/>
    <property type="match status" value="1"/>
</dbReference>
<evidence type="ECO:0000256" key="3">
    <source>
        <dbReference type="ARBA" id="ARBA00022840"/>
    </source>
</evidence>
<dbReference type="PROSITE" id="PS00211">
    <property type="entry name" value="ABC_TRANSPORTER_1"/>
    <property type="match status" value="1"/>
</dbReference>
<dbReference type="eggNOG" id="COG1132">
    <property type="taxonomic scope" value="Bacteria"/>
</dbReference>
<dbReference type="AlphaFoldDB" id="A0A081MYT8"/>
<dbReference type="Proteomes" id="UP000028006">
    <property type="component" value="Unassembled WGS sequence"/>
</dbReference>
<proteinExistence type="predicted"/>
<evidence type="ECO:0000256" key="1">
    <source>
        <dbReference type="ARBA" id="ARBA00022448"/>
    </source>
</evidence>
<dbReference type="Gene3D" id="3.40.50.300">
    <property type="entry name" value="P-loop containing nucleotide triphosphate hydrolases"/>
    <property type="match status" value="1"/>
</dbReference>
<evidence type="ECO:0000256" key="2">
    <source>
        <dbReference type="ARBA" id="ARBA00022741"/>
    </source>
</evidence>
<keyword evidence="6" id="KW-1185">Reference proteome</keyword>
<dbReference type="GO" id="GO:0022857">
    <property type="term" value="F:transmembrane transporter activity"/>
    <property type="evidence" value="ECO:0007669"/>
    <property type="project" value="TreeGrafter"/>
</dbReference>
<dbReference type="GO" id="GO:0005524">
    <property type="term" value="F:ATP binding"/>
    <property type="evidence" value="ECO:0007669"/>
    <property type="project" value="UniProtKB-KW"/>
</dbReference>
<evidence type="ECO:0000313" key="5">
    <source>
        <dbReference type="EMBL" id="KEQ11361.1"/>
    </source>
</evidence>
<protein>
    <recommendedName>
        <fullName evidence="4">ABC transporter domain-containing protein</fullName>
    </recommendedName>
</protein>
<dbReference type="GO" id="GO:0005886">
    <property type="term" value="C:plasma membrane"/>
    <property type="evidence" value="ECO:0007669"/>
    <property type="project" value="TreeGrafter"/>
</dbReference>
<keyword evidence="2" id="KW-0547">Nucleotide-binding</keyword>
<dbReference type="InterPro" id="IPR027417">
    <property type="entry name" value="P-loop_NTPase"/>
</dbReference>
<dbReference type="InterPro" id="IPR015854">
    <property type="entry name" value="ABC_transpr_LolD-like"/>
</dbReference>
<accession>A0A081MYT8</accession>
<organism evidence="5 6">
    <name type="scientific">Endozoicomonas montiporae</name>
    <dbReference type="NCBI Taxonomy" id="1027273"/>
    <lineage>
        <taxon>Bacteria</taxon>
        <taxon>Pseudomonadati</taxon>
        <taxon>Pseudomonadota</taxon>
        <taxon>Gammaproteobacteria</taxon>
        <taxon>Oceanospirillales</taxon>
        <taxon>Endozoicomonadaceae</taxon>
        <taxon>Endozoicomonas</taxon>
    </lineage>
</organism>
<dbReference type="CDD" id="cd03225">
    <property type="entry name" value="ABC_cobalt_CbiO_domain1"/>
    <property type="match status" value="1"/>
</dbReference>
<name>A0A081MYT8_9GAMM</name>
<dbReference type="SUPFAM" id="SSF52540">
    <property type="entry name" value="P-loop containing nucleoside triphosphate hydrolases"/>
    <property type="match status" value="1"/>
</dbReference>
<dbReference type="RefSeq" id="WP_034879565.1">
    <property type="nucleotide sequence ID" value="NZ_JOKG01000007.1"/>
</dbReference>
<sequence>MIKLEGLDIVRGGNPVIRNSSLTVEKGQSVALQGPSGCGKSTLLKTLVGGCEWQSGHYLFNDKPVTPDSIQAVRLKTGYIGQESALMGTTVLEALQRPFSFRAFRNKTFPEQTLYRLMNRFLLSRNLLNHHPSALSGGQKQRFAIIRVLLLDPELIIADEPTSALDAESRDNVIEELLGTGRTVISTSHDQHWLDRCERIVLMDNGQVIGDKQHVVCH</sequence>